<evidence type="ECO:0000313" key="1">
    <source>
        <dbReference type="EMBL" id="KAL3538167.1"/>
    </source>
</evidence>
<organism evidence="1 2">
    <name type="scientific">Cinchona calisaya</name>
    <dbReference type="NCBI Taxonomy" id="153742"/>
    <lineage>
        <taxon>Eukaryota</taxon>
        <taxon>Viridiplantae</taxon>
        <taxon>Streptophyta</taxon>
        <taxon>Embryophyta</taxon>
        <taxon>Tracheophyta</taxon>
        <taxon>Spermatophyta</taxon>
        <taxon>Magnoliopsida</taxon>
        <taxon>eudicotyledons</taxon>
        <taxon>Gunneridae</taxon>
        <taxon>Pentapetalae</taxon>
        <taxon>asterids</taxon>
        <taxon>lamiids</taxon>
        <taxon>Gentianales</taxon>
        <taxon>Rubiaceae</taxon>
        <taxon>Cinchonoideae</taxon>
        <taxon>Cinchoneae</taxon>
        <taxon>Cinchona</taxon>
    </lineage>
</organism>
<dbReference type="EMBL" id="JBJUIK010000001">
    <property type="protein sequence ID" value="KAL3538167.1"/>
    <property type="molecule type" value="Genomic_DNA"/>
</dbReference>
<name>A0ABD3B4V6_9GENT</name>
<protein>
    <submittedName>
        <fullName evidence="1">Uncharacterized protein</fullName>
    </submittedName>
</protein>
<comment type="caution">
    <text evidence="1">The sequence shown here is derived from an EMBL/GenBank/DDBJ whole genome shotgun (WGS) entry which is preliminary data.</text>
</comment>
<keyword evidence="2" id="KW-1185">Reference proteome</keyword>
<reference evidence="1 2" key="1">
    <citation type="submission" date="2024-11" db="EMBL/GenBank/DDBJ databases">
        <title>A near-complete genome assembly of Cinchona calisaya.</title>
        <authorList>
            <person name="Lian D.C."/>
            <person name="Zhao X.W."/>
            <person name="Wei L."/>
        </authorList>
    </citation>
    <scope>NUCLEOTIDE SEQUENCE [LARGE SCALE GENOMIC DNA]</scope>
    <source>
        <tissue evidence="1">Nenye</tissue>
    </source>
</reference>
<dbReference type="AlphaFoldDB" id="A0ABD3B4V6"/>
<dbReference type="Proteomes" id="UP001630127">
    <property type="component" value="Unassembled WGS sequence"/>
</dbReference>
<accession>A0ABD3B4V6</accession>
<evidence type="ECO:0000313" key="2">
    <source>
        <dbReference type="Proteomes" id="UP001630127"/>
    </source>
</evidence>
<proteinExistence type="predicted"/>
<gene>
    <name evidence="1" type="ORF">ACH5RR_001533</name>
</gene>
<sequence>MARGSLPQLMINWQLAAHGMENDTFFYLLALIIWSLWLVHCQFLFQDTASSGSGAIPIMVELLSNLSFISSLKSTLFPGLLAQNLHAPIQIAQAKWPRVVAVTWIREFSGMKLNIDGSSLGNPTQSDRDEIACSNSGKVFFDFAKSFGLEQAFMLKLKLFYMR</sequence>